<dbReference type="InterPro" id="IPR035906">
    <property type="entry name" value="MetI-like_sf"/>
</dbReference>
<evidence type="ECO:0000256" key="7">
    <source>
        <dbReference type="RuleBase" id="RU363032"/>
    </source>
</evidence>
<name>A0ABS9U6W8_9MICC</name>
<evidence type="ECO:0000256" key="3">
    <source>
        <dbReference type="ARBA" id="ARBA00022475"/>
    </source>
</evidence>
<dbReference type="SUPFAM" id="SSF161098">
    <property type="entry name" value="MetI-like"/>
    <property type="match status" value="1"/>
</dbReference>
<evidence type="ECO:0000313" key="10">
    <source>
        <dbReference type="Proteomes" id="UP001202922"/>
    </source>
</evidence>
<comment type="subcellular location">
    <subcellularLocation>
        <location evidence="1 7">Cell membrane</location>
        <topology evidence="1 7">Multi-pass membrane protein</topology>
    </subcellularLocation>
</comment>
<accession>A0ABS9U6W8</accession>
<dbReference type="PANTHER" id="PTHR30193">
    <property type="entry name" value="ABC TRANSPORTER PERMEASE PROTEIN"/>
    <property type="match status" value="1"/>
</dbReference>
<feature type="transmembrane region" description="Helical" evidence="7">
    <location>
        <begin position="255"/>
        <end position="277"/>
    </location>
</feature>
<evidence type="ECO:0000313" key="9">
    <source>
        <dbReference type="EMBL" id="MCH6472107.1"/>
    </source>
</evidence>
<comment type="similarity">
    <text evidence="7">Belongs to the binding-protein-dependent transport system permease family.</text>
</comment>
<dbReference type="EMBL" id="JAKZBV010000001">
    <property type="protein sequence ID" value="MCH6472107.1"/>
    <property type="molecule type" value="Genomic_DNA"/>
</dbReference>
<dbReference type="Proteomes" id="UP001202922">
    <property type="component" value="Unassembled WGS sequence"/>
</dbReference>
<evidence type="ECO:0000256" key="4">
    <source>
        <dbReference type="ARBA" id="ARBA00022692"/>
    </source>
</evidence>
<sequence length="286" mass="30991">MRAAPYAFISPFYILFAVFMVVPIGGAIYLSLTVWSGIGSPTWAGFANYIRLFGDGSFYTAGINTLIYVLISVLVVVPLSLLVAQALNVRGLKFRDFWRVTYFVPMIVSPIVVALIFGLLYDQQFGLINVAIQSVIGAPKVDWLGDPTLAKVSVGILVVWRWTGYLSIFFLAGLQAVPRELYEAADLDGAGPWRKFLSVTLPTLRPVTAFVVVTVLVGSAQIFDEPFLLTQGGPGNATLSVVMFIYRAAFQEQQFGYASAAAVLLFAVVFVMGRIGASIAGVGRHA</sequence>
<comment type="caution">
    <text evidence="9">The sequence shown here is derived from an EMBL/GenBank/DDBJ whole genome shotgun (WGS) entry which is preliminary data.</text>
</comment>
<evidence type="ECO:0000256" key="5">
    <source>
        <dbReference type="ARBA" id="ARBA00022989"/>
    </source>
</evidence>
<dbReference type="PROSITE" id="PS50928">
    <property type="entry name" value="ABC_TM1"/>
    <property type="match status" value="1"/>
</dbReference>
<dbReference type="CDD" id="cd06261">
    <property type="entry name" value="TM_PBP2"/>
    <property type="match status" value="1"/>
</dbReference>
<evidence type="ECO:0000256" key="2">
    <source>
        <dbReference type="ARBA" id="ARBA00022448"/>
    </source>
</evidence>
<feature type="transmembrane region" description="Helical" evidence="7">
    <location>
        <begin position="152"/>
        <end position="174"/>
    </location>
</feature>
<feature type="transmembrane region" description="Helical" evidence="7">
    <location>
        <begin position="204"/>
        <end position="223"/>
    </location>
</feature>
<dbReference type="PANTHER" id="PTHR30193:SF37">
    <property type="entry name" value="INNER MEMBRANE ABC TRANSPORTER PERMEASE PROTEIN YCJO"/>
    <property type="match status" value="1"/>
</dbReference>
<keyword evidence="2 7" id="KW-0813">Transport</keyword>
<dbReference type="Gene3D" id="1.10.3720.10">
    <property type="entry name" value="MetI-like"/>
    <property type="match status" value="1"/>
</dbReference>
<organism evidence="9 10">
    <name type="scientific">Sinomonas terrae</name>
    <dbReference type="NCBI Taxonomy" id="2908838"/>
    <lineage>
        <taxon>Bacteria</taxon>
        <taxon>Bacillati</taxon>
        <taxon>Actinomycetota</taxon>
        <taxon>Actinomycetes</taxon>
        <taxon>Micrococcales</taxon>
        <taxon>Micrococcaceae</taxon>
        <taxon>Sinomonas</taxon>
    </lineage>
</organism>
<keyword evidence="3" id="KW-1003">Cell membrane</keyword>
<evidence type="ECO:0000259" key="8">
    <source>
        <dbReference type="PROSITE" id="PS50928"/>
    </source>
</evidence>
<reference evidence="9 10" key="1">
    <citation type="submission" date="2022-03" db="EMBL/GenBank/DDBJ databases">
        <title>Sinomonas sp. isolated from a soil.</title>
        <authorList>
            <person name="Han J."/>
            <person name="Kim D.-U."/>
        </authorList>
    </citation>
    <scope>NUCLEOTIDE SEQUENCE [LARGE SCALE GENOMIC DNA]</scope>
    <source>
        <strain evidence="9 10">5-5</strain>
    </source>
</reference>
<gene>
    <name evidence="9" type="ORF">L0M17_19430</name>
</gene>
<feature type="transmembrane region" description="Helical" evidence="7">
    <location>
        <begin position="100"/>
        <end position="121"/>
    </location>
</feature>
<keyword evidence="10" id="KW-1185">Reference proteome</keyword>
<keyword evidence="5 7" id="KW-1133">Transmembrane helix</keyword>
<dbReference type="InterPro" id="IPR000515">
    <property type="entry name" value="MetI-like"/>
</dbReference>
<feature type="transmembrane region" description="Helical" evidence="7">
    <location>
        <begin position="58"/>
        <end position="88"/>
    </location>
</feature>
<dbReference type="InterPro" id="IPR051393">
    <property type="entry name" value="ABC_transporter_permease"/>
</dbReference>
<keyword evidence="4 7" id="KW-0812">Transmembrane</keyword>
<feature type="transmembrane region" description="Helical" evidence="7">
    <location>
        <begin position="12"/>
        <end position="38"/>
    </location>
</feature>
<dbReference type="RefSeq" id="WP_241056016.1">
    <property type="nucleotide sequence ID" value="NZ_JAKZBV010000001.1"/>
</dbReference>
<proteinExistence type="inferred from homology"/>
<feature type="domain" description="ABC transmembrane type-1" evidence="8">
    <location>
        <begin position="62"/>
        <end position="276"/>
    </location>
</feature>
<dbReference type="Pfam" id="PF00528">
    <property type="entry name" value="BPD_transp_1"/>
    <property type="match status" value="1"/>
</dbReference>
<evidence type="ECO:0000256" key="6">
    <source>
        <dbReference type="ARBA" id="ARBA00023136"/>
    </source>
</evidence>
<protein>
    <submittedName>
        <fullName evidence="9">Sugar ABC transporter permease</fullName>
    </submittedName>
</protein>
<keyword evidence="6 7" id="KW-0472">Membrane</keyword>
<evidence type="ECO:0000256" key="1">
    <source>
        <dbReference type="ARBA" id="ARBA00004651"/>
    </source>
</evidence>